<evidence type="ECO:0000313" key="3">
    <source>
        <dbReference type="EMBL" id="KZO93911.1"/>
    </source>
</evidence>
<dbReference type="InterPro" id="IPR049507">
    <property type="entry name" value="SHLD2_OB1"/>
</dbReference>
<keyword evidence="4" id="KW-1185">Reference proteome</keyword>
<reference evidence="3 4" key="1">
    <citation type="journal article" date="2016" name="Mol. Biol. Evol.">
        <title>Comparative Genomics of Early-Diverging Mushroom-Forming Fungi Provides Insights into the Origins of Lignocellulose Decay Capabilities.</title>
        <authorList>
            <person name="Nagy L.G."/>
            <person name="Riley R."/>
            <person name="Tritt A."/>
            <person name="Adam C."/>
            <person name="Daum C."/>
            <person name="Floudas D."/>
            <person name="Sun H."/>
            <person name="Yadav J.S."/>
            <person name="Pangilinan J."/>
            <person name="Larsson K.H."/>
            <person name="Matsuura K."/>
            <person name="Barry K."/>
            <person name="Labutti K."/>
            <person name="Kuo R."/>
            <person name="Ohm R.A."/>
            <person name="Bhattacharya S.S."/>
            <person name="Shirouzu T."/>
            <person name="Yoshinaga Y."/>
            <person name="Martin F.M."/>
            <person name="Grigoriev I.V."/>
            <person name="Hibbett D.S."/>
        </authorList>
    </citation>
    <scope>NUCLEOTIDE SEQUENCE [LARGE SCALE GENOMIC DNA]</scope>
    <source>
        <strain evidence="3 4">TUFC12733</strain>
    </source>
</reference>
<proteinExistence type="predicted"/>
<name>A0A167JUD6_CALVF</name>
<sequence length="326" mass="35013">MPTILLLGAPDRGSFSALPIPQPTPTAAGYTWHRLPLPSGDEESLLPPASYLAAHTRLSQLTDLYRGAIFSIPDTGQGGEGEENGESVELVLGSRSREDTSRDTSDVSRALSGWETTHRSLSVSGLQPTPAQHTLSRSLLTDSSLASNTSSRSIARLPTYHLNPHLLTPLTLLPSLASSPHAPPRITILAGVLEVRGPEQIRLKQGREAGREMGMLRLVVGDEGRVCGVTAWRGCASWGEGERAVRRGDVVLLSNLTVQRNAPNSPIALTASPFHASTLTVCYRTLPLEPADRAYRPDLRLAQGDRGMEMVRKVARWVEGMAGIGG</sequence>
<dbReference type="Pfam" id="PF21669">
    <property type="entry name" value="SHLD2_OB1"/>
    <property type="match status" value="1"/>
</dbReference>
<evidence type="ECO:0000313" key="4">
    <source>
        <dbReference type="Proteomes" id="UP000076738"/>
    </source>
</evidence>
<dbReference type="AlphaFoldDB" id="A0A167JUD6"/>
<dbReference type="OrthoDB" id="2570580at2759"/>
<dbReference type="Proteomes" id="UP000076738">
    <property type="component" value="Unassembled WGS sequence"/>
</dbReference>
<dbReference type="EMBL" id="KV417298">
    <property type="protein sequence ID" value="KZO93911.1"/>
    <property type="molecule type" value="Genomic_DNA"/>
</dbReference>
<evidence type="ECO:0000259" key="2">
    <source>
        <dbReference type="Pfam" id="PF21669"/>
    </source>
</evidence>
<feature type="domain" description="Shieldin complex subunit 2 first OB fold" evidence="2">
    <location>
        <begin position="185"/>
        <end position="262"/>
    </location>
</feature>
<organism evidence="3 4">
    <name type="scientific">Calocera viscosa (strain TUFC12733)</name>
    <dbReference type="NCBI Taxonomy" id="1330018"/>
    <lineage>
        <taxon>Eukaryota</taxon>
        <taxon>Fungi</taxon>
        <taxon>Dikarya</taxon>
        <taxon>Basidiomycota</taxon>
        <taxon>Agaricomycotina</taxon>
        <taxon>Dacrymycetes</taxon>
        <taxon>Dacrymycetales</taxon>
        <taxon>Dacrymycetaceae</taxon>
        <taxon>Calocera</taxon>
    </lineage>
</organism>
<accession>A0A167JUD6</accession>
<feature type="region of interest" description="Disordered" evidence="1">
    <location>
        <begin position="92"/>
        <end position="111"/>
    </location>
</feature>
<evidence type="ECO:0000256" key="1">
    <source>
        <dbReference type="SAM" id="MobiDB-lite"/>
    </source>
</evidence>
<gene>
    <name evidence="3" type="ORF">CALVIDRAFT_600387</name>
</gene>
<feature type="compositionally biased region" description="Basic and acidic residues" evidence="1">
    <location>
        <begin position="95"/>
        <end position="106"/>
    </location>
</feature>
<protein>
    <recommendedName>
        <fullName evidence="2">Shieldin complex subunit 2 first OB fold domain-containing protein</fullName>
    </recommendedName>
</protein>
<dbReference type="STRING" id="1330018.A0A167JUD6"/>